<dbReference type="RefSeq" id="WP_149610368.1">
    <property type="nucleotide sequence ID" value="NZ_VTUX01000002.1"/>
</dbReference>
<dbReference type="EMBL" id="VTUX01000002">
    <property type="protein sequence ID" value="KAA1193261.1"/>
    <property type="molecule type" value="Genomic_DNA"/>
</dbReference>
<sequence length="228" mass="25106">MALCLGAAHGNVGAESQQGYESKPLRETVPDYSQELEDAHVSRLQNLLRSYHREQQEAAHSQPTAEELDARVQASEAAAGLDRIPYNVSKVYLSGVEGSMALAEITRRLADPGIPESRRDNSPVCAIRTYLFGNLIAGESRSLRPVGKHHYLLKHNLQPGKTTLSIAGHSWEVHIPEDSHSQAYLITLYKPPGTEPQFHVFPVADLLAADDAHIPAWLPNDLQIKRPG</sequence>
<accession>A0A5B0X4N5</accession>
<comment type="caution">
    <text evidence="1">The sequence shown here is derived from an EMBL/GenBank/DDBJ whole genome shotgun (WGS) entry which is preliminary data.</text>
</comment>
<protein>
    <submittedName>
        <fullName evidence="1">Uncharacterized protein</fullName>
    </submittedName>
</protein>
<gene>
    <name evidence="1" type="ORF">F0M18_05320</name>
</gene>
<keyword evidence="2" id="KW-1185">Reference proteome</keyword>
<organism evidence="1 2">
    <name type="scientific">Pseudohalioglobus sediminis</name>
    <dbReference type="NCBI Taxonomy" id="2606449"/>
    <lineage>
        <taxon>Bacteria</taxon>
        <taxon>Pseudomonadati</taxon>
        <taxon>Pseudomonadota</taxon>
        <taxon>Gammaproteobacteria</taxon>
        <taxon>Cellvibrionales</taxon>
        <taxon>Halieaceae</taxon>
        <taxon>Pseudohalioglobus</taxon>
    </lineage>
</organism>
<evidence type="ECO:0000313" key="2">
    <source>
        <dbReference type="Proteomes" id="UP000323708"/>
    </source>
</evidence>
<reference evidence="1 2" key="1">
    <citation type="submission" date="2019-09" db="EMBL/GenBank/DDBJ databases">
        <authorList>
            <person name="Chen X.-Y."/>
        </authorList>
    </citation>
    <scope>NUCLEOTIDE SEQUENCE [LARGE SCALE GENOMIC DNA]</scope>
    <source>
        <strain evidence="1 2">NY5</strain>
    </source>
</reference>
<proteinExistence type="predicted"/>
<evidence type="ECO:0000313" key="1">
    <source>
        <dbReference type="EMBL" id="KAA1193261.1"/>
    </source>
</evidence>
<dbReference type="AlphaFoldDB" id="A0A5B0X4N5"/>
<name>A0A5B0X4N5_9GAMM</name>
<dbReference type="Proteomes" id="UP000323708">
    <property type="component" value="Unassembled WGS sequence"/>
</dbReference>